<keyword evidence="1" id="KW-1133">Transmembrane helix</keyword>
<protein>
    <submittedName>
        <fullName evidence="2">Uncharacterized protein</fullName>
    </submittedName>
</protein>
<gene>
    <name evidence="2" type="ORF">C2G38_2069805</name>
</gene>
<keyword evidence="1" id="KW-0812">Transmembrane</keyword>
<evidence type="ECO:0000313" key="3">
    <source>
        <dbReference type="Proteomes" id="UP000266673"/>
    </source>
</evidence>
<name>A0A397VS13_9GLOM</name>
<reference evidence="2 3" key="1">
    <citation type="submission" date="2018-06" db="EMBL/GenBank/DDBJ databases">
        <title>Comparative genomics reveals the genomic features of Rhizophagus irregularis, R. cerebriforme, R. diaphanum and Gigaspora rosea, and their symbiotic lifestyle signature.</title>
        <authorList>
            <person name="Morin E."/>
            <person name="San Clemente H."/>
            <person name="Chen E.C.H."/>
            <person name="De La Providencia I."/>
            <person name="Hainaut M."/>
            <person name="Kuo A."/>
            <person name="Kohler A."/>
            <person name="Murat C."/>
            <person name="Tang N."/>
            <person name="Roy S."/>
            <person name="Loubradou J."/>
            <person name="Henrissat B."/>
            <person name="Grigoriev I.V."/>
            <person name="Corradi N."/>
            <person name="Roux C."/>
            <person name="Martin F.M."/>
        </authorList>
    </citation>
    <scope>NUCLEOTIDE SEQUENCE [LARGE SCALE GENOMIC DNA]</scope>
    <source>
        <strain evidence="2 3">DAOM 194757</strain>
    </source>
</reference>
<dbReference type="OrthoDB" id="2344619at2759"/>
<proteinExistence type="predicted"/>
<dbReference type="EMBL" id="QKWP01000213">
    <property type="protein sequence ID" value="RIB24531.1"/>
    <property type="molecule type" value="Genomic_DNA"/>
</dbReference>
<feature type="transmembrane region" description="Helical" evidence="1">
    <location>
        <begin position="6"/>
        <end position="28"/>
    </location>
</feature>
<evidence type="ECO:0000256" key="1">
    <source>
        <dbReference type="SAM" id="Phobius"/>
    </source>
</evidence>
<dbReference type="AlphaFoldDB" id="A0A397VS13"/>
<organism evidence="2 3">
    <name type="scientific">Gigaspora rosea</name>
    <dbReference type="NCBI Taxonomy" id="44941"/>
    <lineage>
        <taxon>Eukaryota</taxon>
        <taxon>Fungi</taxon>
        <taxon>Fungi incertae sedis</taxon>
        <taxon>Mucoromycota</taxon>
        <taxon>Glomeromycotina</taxon>
        <taxon>Glomeromycetes</taxon>
        <taxon>Diversisporales</taxon>
        <taxon>Gigasporaceae</taxon>
        <taxon>Gigaspora</taxon>
    </lineage>
</organism>
<keyword evidence="3" id="KW-1185">Reference proteome</keyword>
<accession>A0A397VS13</accession>
<comment type="caution">
    <text evidence="2">The sequence shown here is derived from an EMBL/GenBank/DDBJ whole genome shotgun (WGS) entry which is preliminary data.</text>
</comment>
<dbReference type="Proteomes" id="UP000266673">
    <property type="component" value="Unassembled WGS sequence"/>
</dbReference>
<keyword evidence="1" id="KW-0472">Membrane</keyword>
<sequence>MTKIGYYVLLCCFSPLLIILLLALLCFISSEESYLVDKVQERYFNVKMKFLIEFSEKTKKQVALWGNIIQNKHKDDNEEIYCNDPLLIIEYDQTGLVSRNITEIHVANIIRGTQHYIPIAFPTQYLMQTVDEAIRDLYNNYHNTMTGRQDPIVG</sequence>
<evidence type="ECO:0000313" key="2">
    <source>
        <dbReference type="EMBL" id="RIB24531.1"/>
    </source>
</evidence>